<dbReference type="GO" id="GO:0046872">
    <property type="term" value="F:metal ion binding"/>
    <property type="evidence" value="ECO:0007669"/>
    <property type="project" value="UniProtKB-KW"/>
</dbReference>
<dbReference type="InterPro" id="IPR002934">
    <property type="entry name" value="Polymerase_NTP_transf_dom"/>
</dbReference>
<dbReference type="Pfam" id="PF01909">
    <property type="entry name" value="NTP_transf_2"/>
    <property type="match status" value="1"/>
</dbReference>
<keyword evidence="5" id="KW-0479">Metal-binding</keyword>
<proteinExistence type="inferred from homology"/>
<dbReference type="CDD" id="cd05403">
    <property type="entry name" value="NT_KNTase_like"/>
    <property type="match status" value="1"/>
</dbReference>
<keyword evidence="8" id="KW-0460">Magnesium</keyword>
<dbReference type="InterPro" id="IPR043519">
    <property type="entry name" value="NT_sf"/>
</dbReference>
<keyword evidence="4" id="KW-0548">Nucleotidyltransferase</keyword>
<keyword evidence="2" id="KW-1277">Toxin-antitoxin system</keyword>
<keyword evidence="7" id="KW-0067">ATP-binding</keyword>
<name>A0A1G2QM20_9BACT</name>
<keyword evidence="3 11" id="KW-0808">Transferase</keyword>
<feature type="domain" description="Polymerase nucleotidyl transferase" evidence="10">
    <location>
        <begin position="15"/>
        <end position="96"/>
    </location>
</feature>
<evidence type="ECO:0000313" key="11">
    <source>
        <dbReference type="EMBL" id="OHA61129.1"/>
    </source>
</evidence>
<evidence type="ECO:0000256" key="1">
    <source>
        <dbReference type="ARBA" id="ARBA00001946"/>
    </source>
</evidence>
<dbReference type="SUPFAM" id="SSF81301">
    <property type="entry name" value="Nucleotidyltransferase"/>
    <property type="match status" value="1"/>
</dbReference>
<comment type="similarity">
    <text evidence="9">Belongs to the MntA antitoxin family.</text>
</comment>
<evidence type="ECO:0000256" key="2">
    <source>
        <dbReference type="ARBA" id="ARBA00022649"/>
    </source>
</evidence>
<dbReference type="AlphaFoldDB" id="A0A1G2QM20"/>
<accession>A0A1G2QM20</accession>
<dbReference type="Proteomes" id="UP000177090">
    <property type="component" value="Unassembled WGS sequence"/>
</dbReference>
<evidence type="ECO:0000256" key="8">
    <source>
        <dbReference type="ARBA" id="ARBA00022842"/>
    </source>
</evidence>
<evidence type="ECO:0000313" key="12">
    <source>
        <dbReference type="Proteomes" id="UP000177090"/>
    </source>
</evidence>
<reference evidence="11 12" key="1">
    <citation type="journal article" date="2016" name="Nat. Commun.">
        <title>Thousands of microbial genomes shed light on interconnected biogeochemical processes in an aquifer system.</title>
        <authorList>
            <person name="Anantharaman K."/>
            <person name="Brown C.T."/>
            <person name="Hug L.A."/>
            <person name="Sharon I."/>
            <person name="Castelle C.J."/>
            <person name="Probst A.J."/>
            <person name="Thomas B.C."/>
            <person name="Singh A."/>
            <person name="Wilkins M.J."/>
            <person name="Karaoz U."/>
            <person name="Brodie E.L."/>
            <person name="Williams K.H."/>
            <person name="Hubbard S.S."/>
            <person name="Banfield J.F."/>
        </authorList>
    </citation>
    <scope>NUCLEOTIDE SEQUENCE [LARGE SCALE GENOMIC DNA]</scope>
</reference>
<organism evidence="11 12">
    <name type="scientific">Candidatus Vogelbacteria bacterium RIFOXYD1_FULL_51_18</name>
    <dbReference type="NCBI Taxonomy" id="1802440"/>
    <lineage>
        <taxon>Bacteria</taxon>
        <taxon>Candidatus Vogeliibacteriota</taxon>
    </lineage>
</organism>
<evidence type="ECO:0000256" key="9">
    <source>
        <dbReference type="ARBA" id="ARBA00038276"/>
    </source>
</evidence>
<gene>
    <name evidence="11" type="ORF">A2569_02215</name>
</gene>
<sequence>MSTDLEIIKQKIALHKEYLKKTYGVKEIGVFGSYARGDNDENSDIDIVVDLQKPLGLQFFSLERHLEEYLGRKVDLATKKAIKPYIRERILAQIIYV</sequence>
<dbReference type="STRING" id="1802440.A2569_02215"/>
<dbReference type="EMBL" id="MHTL01000004">
    <property type="protein sequence ID" value="OHA61129.1"/>
    <property type="molecule type" value="Genomic_DNA"/>
</dbReference>
<dbReference type="PANTHER" id="PTHR33571">
    <property type="entry name" value="SSL8005 PROTEIN"/>
    <property type="match status" value="1"/>
</dbReference>
<comment type="caution">
    <text evidence="11">The sequence shown here is derived from an EMBL/GenBank/DDBJ whole genome shotgun (WGS) entry which is preliminary data.</text>
</comment>
<dbReference type="PANTHER" id="PTHR33571:SF14">
    <property type="entry name" value="PROTEIN ADENYLYLTRANSFERASE MJ0435-RELATED"/>
    <property type="match status" value="1"/>
</dbReference>
<keyword evidence="6" id="KW-0547">Nucleotide-binding</keyword>
<comment type="cofactor">
    <cofactor evidence="1">
        <name>Mg(2+)</name>
        <dbReference type="ChEBI" id="CHEBI:18420"/>
    </cofactor>
</comment>
<dbReference type="GO" id="GO:0005524">
    <property type="term" value="F:ATP binding"/>
    <property type="evidence" value="ECO:0007669"/>
    <property type="project" value="UniProtKB-KW"/>
</dbReference>
<evidence type="ECO:0000256" key="3">
    <source>
        <dbReference type="ARBA" id="ARBA00022679"/>
    </source>
</evidence>
<evidence type="ECO:0000259" key="10">
    <source>
        <dbReference type="Pfam" id="PF01909"/>
    </source>
</evidence>
<evidence type="ECO:0000256" key="6">
    <source>
        <dbReference type="ARBA" id="ARBA00022741"/>
    </source>
</evidence>
<dbReference type="InterPro" id="IPR052038">
    <property type="entry name" value="Type-VII_TA_antitoxin"/>
</dbReference>
<evidence type="ECO:0000256" key="4">
    <source>
        <dbReference type="ARBA" id="ARBA00022695"/>
    </source>
</evidence>
<protein>
    <submittedName>
        <fullName evidence="11">Nucleotidyltransferase</fullName>
    </submittedName>
</protein>
<dbReference type="GO" id="GO:0016779">
    <property type="term" value="F:nucleotidyltransferase activity"/>
    <property type="evidence" value="ECO:0007669"/>
    <property type="project" value="UniProtKB-KW"/>
</dbReference>
<evidence type="ECO:0000256" key="7">
    <source>
        <dbReference type="ARBA" id="ARBA00022840"/>
    </source>
</evidence>
<dbReference type="Gene3D" id="3.30.460.10">
    <property type="entry name" value="Beta Polymerase, domain 2"/>
    <property type="match status" value="1"/>
</dbReference>
<evidence type="ECO:0000256" key="5">
    <source>
        <dbReference type="ARBA" id="ARBA00022723"/>
    </source>
</evidence>